<dbReference type="EC" id="3.2.1.17" evidence="3"/>
<feature type="chain" id="PRO_5043430050" description="lysozyme" evidence="8">
    <location>
        <begin position="20"/>
        <end position="147"/>
    </location>
</feature>
<organism evidence="10 11">
    <name type="scientific">Rhynocoris fuscipes</name>
    <dbReference type="NCBI Taxonomy" id="488301"/>
    <lineage>
        <taxon>Eukaryota</taxon>
        <taxon>Metazoa</taxon>
        <taxon>Ecdysozoa</taxon>
        <taxon>Arthropoda</taxon>
        <taxon>Hexapoda</taxon>
        <taxon>Insecta</taxon>
        <taxon>Pterygota</taxon>
        <taxon>Neoptera</taxon>
        <taxon>Paraneoptera</taxon>
        <taxon>Hemiptera</taxon>
        <taxon>Heteroptera</taxon>
        <taxon>Panheteroptera</taxon>
        <taxon>Cimicomorpha</taxon>
        <taxon>Reduviidae</taxon>
        <taxon>Harpactorinae</taxon>
        <taxon>Harpactorini</taxon>
        <taxon>Rhynocoris</taxon>
    </lineage>
</organism>
<reference evidence="10 11" key="1">
    <citation type="submission" date="2022-12" db="EMBL/GenBank/DDBJ databases">
        <title>Chromosome-level genome assembly of true bugs.</title>
        <authorList>
            <person name="Ma L."/>
            <person name="Li H."/>
        </authorList>
    </citation>
    <scope>NUCLEOTIDE SEQUENCE [LARGE SCALE GENOMIC DNA]</scope>
    <source>
        <strain evidence="10">Lab_2022b</strain>
    </source>
</reference>
<evidence type="ECO:0000256" key="3">
    <source>
        <dbReference type="ARBA" id="ARBA00012732"/>
    </source>
</evidence>
<dbReference type="EMBL" id="JAPXFL010000007">
    <property type="protein sequence ID" value="KAK9504302.1"/>
    <property type="molecule type" value="Genomic_DNA"/>
</dbReference>
<gene>
    <name evidence="10" type="ORF">O3M35_010667</name>
</gene>
<dbReference type="PANTHER" id="PTHR11407:SF63">
    <property type="entry name" value="LYSOZYME C"/>
    <property type="match status" value="1"/>
</dbReference>
<keyword evidence="4" id="KW-0929">Antimicrobial</keyword>
<dbReference type="PROSITE" id="PS51348">
    <property type="entry name" value="GLYCOSYL_HYDROL_F22_2"/>
    <property type="match status" value="1"/>
</dbReference>
<protein>
    <recommendedName>
        <fullName evidence="3">lysozyme</fullName>
        <ecNumber evidence="3">3.2.1.17</ecNumber>
    </recommendedName>
</protein>
<dbReference type="PANTHER" id="PTHR11407">
    <property type="entry name" value="LYSOZYME C"/>
    <property type="match status" value="1"/>
</dbReference>
<keyword evidence="6" id="KW-0378">Hydrolase</keyword>
<dbReference type="GO" id="GO:0031640">
    <property type="term" value="P:killing of cells of another organism"/>
    <property type="evidence" value="ECO:0007669"/>
    <property type="project" value="UniProtKB-KW"/>
</dbReference>
<evidence type="ECO:0000256" key="6">
    <source>
        <dbReference type="ARBA" id="ARBA00023295"/>
    </source>
</evidence>
<keyword evidence="6" id="KW-0326">Glycosidase</keyword>
<dbReference type="CDD" id="cd16899">
    <property type="entry name" value="LYZ_C_invert"/>
    <property type="match status" value="1"/>
</dbReference>
<evidence type="ECO:0000256" key="1">
    <source>
        <dbReference type="ARBA" id="ARBA00000632"/>
    </source>
</evidence>
<dbReference type="Pfam" id="PF00062">
    <property type="entry name" value="Lys"/>
    <property type="match status" value="1"/>
</dbReference>
<sequence length="147" mass="17286">MQIQNLIILLLSVCLLVIGRRFDECSMARELLRQGFPRHEIADWLCLIEAESSFRTDAINYKNNDTSWDHGLFQINDRYWCGRYGVGGDCKVKCEDLRTDDITIASRCAKLIKRRQGFKAWTGWVNNCRGQQLRNHLDHCYRCRNEL</sequence>
<dbReference type="PRINTS" id="PR00137">
    <property type="entry name" value="LYSOZYME"/>
</dbReference>
<evidence type="ECO:0000256" key="8">
    <source>
        <dbReference type="SAM" id="SignalP"/>
    </source>
</evidence>
<name>A0AAW1D181_9HEMI</name>
<dbReference type="Gene3D" id="1.10.530.10">
    <property type="match status" value="1"/>
</dbReference>
<dbReference type="SMART" id="SM00263">
    <property type="entry name" value="LYZ1"/>
    <property type="match status" value="1"/>
</dbReference>
<dbReference type="PRINTS" id="PR00135">
    <property type="entry name" value="LYZLACT"/>
</dbReference>
<keyword evidence="11" id="KW-1185">Reference proteome</keyword>
<comment type="similarity">
    <text evidence="2 7">Belongs to the glycosyl hydrolase 22 family.</text>
</comment>
<evidence type="ECO:0000313" key="11">
    <source>
        <dbReference type="Proteomes" id="UP001461498"/>
    </source>
</evidence>
<keyword evidence="8" id="KW-0732">Signal</keyword>
<dbReference type="PROSITE" id="PS00128">
    <property type="entry name" value="GLYCOSYL_HYDROL_F22_1"/>
    <property type="match status" value="1"/>
</dbReference>
<dbReference type="InterPro" id="IPR023346">
    <property type="entry name" value="Lysozyme-like_dom_sf"/>
</dbReference>
<evidence type="ECO:0000259" key="9">
    <source>
        <dbReference type="PROSITE" id="PS00128"/>
    </source>
</evidence>
<dbReference type="GO" id="GO:0042742">
    <property type="term" value="P:defense response to bacterium"/>
    <property type="evidence" value="ECO:0007669"/>
    <property type="project" value="UniProtKB-KW"/>
</dbReference>
<dbReference type="InterPro" id="IPR001916">
    <property type="entry name" value="Glyco_hydro_22"/>
</dbReference>
<keyword evidence="5" id="KW-1015">Disulfide bond</keyword>
<accession>A0AAW1D181</accession>
<comment type="caution">
    <text evidence="10">The sequence shown here is derived from an EMBL/GenBank/DDBJ whole genome shotgun (WGS) entry which is preliminary data.</text>
</comment>
<feature type="domain" description="Glycosyl hydrolases family 22 (GH22)" evidence="9">
    <location>
        <begin position="90"/>
        <end position="108"/>
    </location>
</feature>
<dbReference type="AlphaFoldDB" id="A0AAW1D181"/>
<proteinExistence type="inferred from homology"/>
<feature type="signal peptide" evidence="8">
    <location>
        <begin position="1"/>
        <end position="19"/>
    </location>
</feature>
<dbReference type="SUPFAM" id="SSF53955">
    <property type="entry name" value="Lysozyme-like"/>
    <property type="match status" value="1"/>
</dbReference>
<evidence type="ECO:0000256" key="7">
    <source>
        <dbReference type="RuleBase" id="RU004440"/>
    </source>
</evidence>
<dbReference type="InterPro" id="IPR000974">
    <property type="entry name" value="Glyco_hydro_22_lys"/>
</dbReference>
<comment type="catalytic activity">
    <reaction evidence="1">
        <text>Hydrolysis of (1-&gt;4)-beta-linkages between N-acetylmuramic acid and N-acetyl-D-glucosamine residues in a peptidoglycan and between N-acetyl-D-glucosamine residues in chitodextrins.</text>
        <dbReference type="EC" id="3.2.1.17"/>
    </reaction>
</comment>
<dbReference type="InterPro" id="IPR019799">
    <property type="entry name" value="Glyco_hydro_22_CS"/>
</dbReference>
<evidence type="ECO:0000313" key="10">
    <source>
        <dbReference type="EMBL" id="KAK9504302.1"/>
    </source>
</evidence>
<dbReference type="GO" id="GO:0003796">
    <property type="term" value="F:lysozyme activity"/>
    <property type="evidence" value="ECO:0007669"/>
    <property type="project" value="UniProtKB-EC"/>
</dbReference>
<dbReference type="Proteomes" id="UP001461498">
    <property type="component" value="Unassembled WGS sequence"/>
</dbReference>
<evidence type="ECO:0000256" key="4">
    <source>
        <dbReference type="ARBA" id="ARBA00022638"/>
    </source>
</evidence>
<keyword evidence="4" id="KW-0081">Bacteriolytic enzyme</keyword>
<evidence type="ECO:0000256" key="2">
    <source>
        <dbReference type="ARBA" id="ARBA00010859"/>
    </source>
</evidence>
<evidence type="ECO:0000256" key="5">
    <source>
        <dbReference type="ARBA" id="ARBA00023157"/>
    </source>
</evidence>
<dbReference type="FunFam" id="1.10.530.10:FF:000001">
    <property type="entry name" value="Lysozyme C"/>
    <property type="match status" value="1"/>
</dbReference>